<proteinExistence type="predicted"/>
<evidence type="ECO:0000313" key="3">
    <source>
        <dbReference type="Proteomes" id="UP000642910"/>
    </source>
</evidence>
<keyword evidence="1" id="KW-0812">Transmembrane</keyword>
<evidence type="ECO:0000313" key="2">
    <source>
        <dbReference type="EMBL" id="MBF8378640.1"/>
    </source>
</evidence>
<organism evidence="2 3">
    <name type="scientific">Alicyclobacillus mali</name>
    <name type="common">ex Roth et al. 2021</name>
    <dbReference type="NCBI Taxonomy" id="1123961"/>
    <lineage>
        <taxon>Bacteria</taxon>
        <taxon>Bacillati</taxon>
        <taxon>Bacillota</taxon>
        <taxon>Bacilli</taxon>
        <taxon>Bacillales</taxon>
        <taxon>Alicyclobacillaceae</taxon>
        <taxon>Alicyclobacillus</taxon>
    </lineage>
</organism>
<dbReference type="RefSeq" id="WP_195868070.1">
    <property type="nucleotide sequence ID" value="NZ_JADPKZ010000046.1"/>
</dbReference>
<keyword evidence="1" id="KW-1133">Transmembrane helix</keyword>
<feature type="transmembrane region" description="Helical" evidence="1">
    <location>
        <begin position="291"/>
        <end position="311"/>
    </location>
</feature>
<reference evidence="2 3" key="1">
    <citation type="submission" date="2020-11" db="EMBL/GenBank/DDBJ databases">
        <title>Genomic insight of Alicyclobacillus mali FL 18 reveals a new arsenic-resistant strain, with potential in environmental biotechnology.</title>
        <authorList>
            <person name="Fiorentino G."/>
            <person name="Gallo G."/>
            <person name="Aulitto M."/>
        </authorList>
    </citation>
    <scope>NUCLEOTIDE SEQUENCE [LARGE SCALE GENOMIC DNA]</scope>
    <source>
        <strain evidence="2 3">FL 18</strain>
    </source>
</reference>
<evidence type="ECO:0008006" key="4">
    <source>
        <dbReference type="Google" id="ProtNLM"/>
    </source>
</evidence>
<name>A0ABS0F5Q6_9BACL</name>
<accession>A0ABS0F5Q6</accession>
<keyword evidence="1" id="KW-0472">Membrane</keyword>
<dbReference type="Proteomes" id="UP000642910">
    <property type="component" value="Unassembled WGS sequence"/>
</dbReference>
<comment type="caution">
    <text evidence="2">The sequence shown here is derived from an EMBL/GenBank/DDBJ whole genome shotgun (WGS) entry which is preliminary data.</text>
</comment>
<sequence length="414" mass="46068">MWSDSKILRSAARMMRAKAPIQFRLAAATLFVAALTLSTMGLFAWRVVQDAKRQFVTNTAVHVILVNSRSLGEQELPRHVQWQDRQRIQQILDQSLSDAGARAWNVYQINFGITDSEGRADWVESVDPGAASLLGLAQVRDDTAYTTSSTASRLILYVPVVRQTQGGYESDQRIPMALSRVEPISRHAPLMTLSSAWNADSPNGRPLFVSYDTYRNILERAFGQPFAGVIRALERGQDFGIEPVASVAVYIPHLTDVDQVARILTAHHYNVAYALGAFQQLSSTWRTAARMAFGFILVTVVATYLGPWLAFRSDLRRSRKDLGILRHFGFSAQEVARIYHMKFRGMFLTCAGSMALYTLVAGTFMFRLPWYACAVLASASTACVGLLSMVLARAARKTAALQLPHLLRLSNEME</sequence>
<protein>
    <recommendedName>
        <fullName evidence="4">FtsX-like permease family protein</fullName>
    </recommendedName>
</protein>
<feature type="transmembrane region" description="Helical" evidence="1">
    <location>
        <begin position="345"/>
        <end position="362"/>
    </location>
</feature>
<keyword evidence="3" id="KW-1185">Reference proteome</keyword>
<gene>
    <name evidence="2" type="ORF">IW967_12320</name>
</gene>
<dbReference type="EMBL" id="JADPKZ010000046">
    <property type="protein sequence ID" value="MBF8378640.1"/>
    <property type="molecule type" value="Genomic_DNA"/>
</dbReference>
<feature type="transmembrane region" description="Helical" evidence="1">
    <location>
        <begin position="368"/>
        <end position="392"/>
    </location>
</feature>
<evidence type="ECO:0000256" key="1">
    <source>
        <dbReference type="SAM" id="Phobius"/>
    </source>
</evidence>